<evidence type="ECO:0000256" key="8">
    <source>
        <dbReference type="ARBA" id="ARBA00022967"/>
    </source>
</evidence>
<evidence type="ECO:0000256" key="2">
    <source>
        <dbReference type="ARBA" id="ARBA00005417"/>
    </source>
</evidence>
<comment type="subcellular location">
    <subcellularLocation>
        <location evidence="1">Cell membrane</location>
        <topology evidence="1">Peripheral membrane protein</topology>
    </subcellularLocation>
</comment>
<dbReference type="InterPro" id="IPR050388">
    <property type="entry name" value="ABC_Ni/Peptide_Import"/>
</dbReference>
<evidence type="ECO:0000256" key="4">
    <source>
        <dbReference type="ARBA" id="ARBA00022475"/>
    </source>
</evidence>
<dbReference type="CDD" id="cd03257">
    <property type="entry name" value="ABC_NikE_OppD_transporters"/>
    <property type="match status" value="1"/>
</dbReference>
<dbReference type="SUPFAM" id="SSF52540">
    <property type="entry name" value="P-loop containing nucleoside triphosphate hydrolases"/>
    <property type="match status" value="1"/>
</dbReference>
<evidence type="ECO:0000256" key="3">
    <source>
        <dbReference type="ARBA" id="ARBA00022448"/>
    </source>
</evidence>
<dbReference type="EMBL" id="BJXX01000187">
    <property type="protein sequence ID" value="GEN36437.1"/>
    <property type="molecule type" value="Genomic_DNA"/>
</dbReference>
<protein>
    <recommendedName>
        <fullName evidence="10">ABC transporter domain-containing protein</fullName>
    </recommendedName>
</protein>
<keyword evidence="12" id="KW-1185">Reference proteome</keyword>
<dbReference type="Proteomes" id="UP000321157">
    <property type="component" value="Unassembled WGS sequence"/>
</dbReference>
<dbReference type="InterPro" id="IPR027417">
    <property type="entry name" value="P-loop_NTPase"/>
</dbReference>
<evidence type="ECO:0000256" key="6">
    <source>
        <dbReference type="ARBA" id="ARBA00022741"/>
    </source>
</evidence>
<evidence type="ECO:0000259" key="10">
    <source>
        <dbReference type="PROSITE" id="PS50893"/>
    </source>
</evidence>
<dbReference type="PROSITE" id="PS50893">
    <property type="entry name" value="ABC_TRANSPORTER_2"/>
    <property type="match status" value="1"/>
</dbReference>
<keyword evidence="4" id="KW-1003">Cell membrane</keyword>
<evidence type="ECO:0000256" key="5">
    <source>
        <dbReference type="ARBA" id="ARBA00022519"/>
    </source>
</evidence>
<evidence type="ECO:0000313" key="11">
    <source>
        <dbReference type="EMBL" id="GEN36437.1"/>
    </source>
</evidence>
<dbReference type="Pfam" id="PF00005">
    <property type="entry name" value="ABC_tran"/>
    <property type="match status" value="1"/>
</dbReference>
<dbReference type="InterPro" id="IPR003439">
    <property type="entry name" value="ABC_transporter-like_ATP-bd"/>
</dbReference>
<dbReference type="RefSeq" id="WP_174760629.1">
    <property type="nucleotide sequence ID" value="NZ_BJXX01000187.1"/>
</dbReference>
<keyword evidence="7" id="KW-0067">ATP-binding</keyword>
<evidence type="ECO:0000256" key="7">
    <source>
        <dbReference type="ARBA" id="ARBA00022840"/>
    </source>
</evidence>
<dbReference type="GO" id="GO:0005886">
    <property type="term" value="C:plasma membrane"/>
    <property type="evidence" value="ECO:0007669"/>
    <property type="project" value="UniProtKB-SubCell"/>
</dbReference>
<dbReference type="Gene3D" id="3.40.50.300">
    <property type="entry name" value="P-loop containing nucleotide triphosphate hydrolases"/>
    <property type="match status" value="1"/>
</dbReference>
<dbReference type="GO" id="GO:0016887">
    <property type="term" value="F:ATP hydrolysis activity"/>
    <property type="evidence" value="ECO:0007669"/>
    <property type="project" value="InterPro"/>
</dbReference>
<keyword evidence="8" id="KW-1278">Translocase</keyword>
<gene>
    <name evidence="11" type="ORF">ADA01nite_38970</name>
</gene>
<keyword evidence="6" id="KW-0547">Nucleotide-binding</keyword>
<dbReference type="PROSITE" id="PS00211">
    <property type="entry name" value="ABC_TRANSPORTER_1"/>
    <property type="match status" value="1"/>
</dbReference>
<dbReference type="PANTHER" id="PTHR43297:SF14">
    <property type="entry name" value="ATPASE AAA-TYPE CORE DOMAIN-CONTAINING PROTEIN"/>
    <property type="match status" value="1"/>
</dbReference>
<keyword evidence="3" id="KW-0813">Transport</keyword>
<dbReference type="InterPro" id="IPR003593">
    <property type="entry name" value="AAA+_ATPase"/>
</dbReference>
<dbReference type="PANTHER" id="PTHR43297">
    <property type="entry name" value="OLIGOPEPTIDE TRANSPORT ATP-BINDING PROTEIN APPD"/>
    <property type="match status" value="1"/>
</dbReference>
<reference evidence="11 12" key="1">
    <citation type="submission" date="2019-07" db="EMBL/GenBank/DDBJ databases">
        <title>Whole genome shotgun sequence of Aneurinibacillus danicus NBRC 102444.</title>
        <authorList>
            <person name="Hosoyama A."/>
            <person name="Uohara A."/>
            <person name="Ohji S."/>
            <person name="Ichikawa N."/>
        </authorList>
    </citation>
    <scope>NUCLEOTIDE SEQUENCE [LARGE SCALE GENOMIC DNA]</scope>
    <source>
        <strain evidence="11 12">NBRC 102444</strain>
    </source>
</reference>
<comment type="caution">
    <text evidence="11">The sequence shown here is derived from an EMBL/GenBank/DDBJ whole genome shotgun (WGS) entry which is preliminary data.</text>
</comment>
<keyword evidence="5" id="KW-0997">Cell inner membrane</keyword>
<dbReference type="InterPro" id="IPR017871">
    <property type="entry name" value="ABC_transporter-like_CS"/>
</dbReference>
<comment type="similarity">
    <text evidence="2">Belongs to the ABC transporter superfamily.</text>
</comment>
<evidence type="ECO:0000313" key="12">
    <source>
        <dbReference type="Proteomes" id="UP000321157"/>
    </source>
</evidence>
<keyword evidence="9" id="KW-0472">Membrane</keyword>
<sequence length="317" mass="35461">MSQLLLERERNKVLPNGYETGQPVASLSASESVLRLENLKVYAQQGKRRYMLVHDSSFSIRRGETLALVGESGSGKSVTASAVLGLLPNSLHIGGGRIVFQGEDILLWPDKMKRRLRGKKIGFVFQDYQGSFTPFIKVGKQLVETIRSHCELSFNEAKSVALEWLHQVDLPAERVFNSYPFQLSGGQRQRAALAAAMMLQPELLIADEPTTALDVLTGERVLDVLTRLQRQTGCAVLMISHDLRHVMKRADTIAVMKDGRIVEMESAETLRLQARHPYTQMLLKARPLLSEIHRGFAMEAEAAETAQSTSRWEAEFT</sequence>
<dbReference type="GO" id="GO:0005524">
    <property type="term" value="F:ATP binding"/>
    <property type="evidence" value="ECO:0007669"/>
    <property type="project" value="UniProtKB-KW"/>
</dbReference>
<evidence type="ECO:0000256" key="9">
    <source>
        <dbReference type="ARBA" id="ARBA00023136"/>
    </source>
</evidence>
<proteinExistence type="inferred from homology"/>
<dbReference type="SMART" id="SM00382">
    <property type="entry name" value="AAA"/>
    <property type="match status" value="1"/>
</dbReference>
<accession>A0A511VBY8</accession>
<name>A0A511VBY8_9BACL</name>
<dbReference type="AlphaFoldDB" id="A0A511VBY8"/>
<feature type="domain" description="ABC transporter" evidence="10">
    <location>
        <begin position="34"/>
        <end position="283"/>
    </location>
</feature>
<organism evidence="11 12">
    <name type="scientific">Aneurinibacillus danicus</name>
    <dbReference type="NCBI Taxonomy" id="267746"/>
    <lineage>
        <taxon>Bacteria</taxon>
        <taxon>Bacillati</taxon>
        <taxon>Bacillota</taxon>
        <taxon>Bacilli</taxon>
        <taxon>Bacillales</taxon>
        <taxon>Paenibacillaceae</taxon>
        <taxon>Aneurinibacillus group</taxon>
        <taxon>Aneurinibacillus</taxon>
    </lineage>
</organism>
<evidence type="ECO:0000256" key="1">
    <source>
        <dbReference type="ARBA" id="ARBA00004202"/>
    </source>
</evidence>